<organism evidence="1 2">
    <name type="scientific">Rhodofomes roseus</name>
    <dbReference type="NCBI Taxonomy" id="34475"/>
    <lineage>
        <taxon>Eukaryota</taxon>
        <taxon>Fungi</taxon>
        <taxon>Dikarya</taxon>
        <taxon>Basidiomycota</taxon>
        <taxon>Agaricomycotina</taxon>
        <taxon>Agaricomycetes</taxon>
        <taxon>Polyporales</taxon>
        <taxon>Rhodofomes</taxon>
    </lineage>
</organism>
<sequence length="321" mass="36753">MSHSQRGSWFFQPKPYVRSESLERGLSKDPRDLGALNLPFDVLDQIFSEAGRKDTRSAVFLALTNSLLRETGQKHIYQRLLAYICPWHLERVVCVGEYTDPYELPPGIKERERAQFSGRVHDKYWGEEPVPKLLVAFDTYCDEHRLRKRWDEQFNRTAFLSPAERREMNALVQPDYSWDGRPETEWVLCSWTAGEYVRASAVAKLTGSQCNGPWTHRDLSLGHVLLTQVCWSTDADIIGPKTETINRGRWAAHYVAIITVDRLKTDETYRVKTFVDVTDEIVDEVLEIWRDNTTGMLAKEFQPAGRGGLNAGDGADREATA</sequence>
<accession>A0A4Y9YFA3</accession>
<evidence type="ECO:0000313" key="2">
    <source>
        <dbReference type="Proteomes" id="UP000298390"/>
    </source>
</evidence>
<evidence type="ECO:0000313" key="1">
    <source>
        <dbReference type="EMBL" id="TFY60383.1"/>
    </source>
</evidence>
<comment type="caution">
    <text evidence="1">The sequence shown here is derived from an EMBL/GenBank/DDBJ whole genome shotgun (WGS) entry which is preliminary data.</text>
</comment>
<dbReference type="Proteomes" id="UP000298390">
    <property type="component" value="Unassembled WGS sequence"/>
</dbReference>
<gene>
    <name evidence="1" type="ORF">EVJ58_g5177</name>
</gene>
<proteinExistence type="predicted"/>
<name>A0A4Y9YFA3_9APHY</name>
<reference evidence="1 2" key="1">
    <citation type="submission" date="2019-01" db="EMBL/GenBank/DDBJ databases">
        <title>Genome sequencing of the rare red list fungi Fomitopsis rosea.</title>
        <authorList>
            <person name="Buettner E."/>
            <person name="Kellner H."/>
        </authorList>
    </citation>
    <scope>NUCLEOTIDE SEQUENCE [LARGE SCALE GENOMIC DNA]</scope>
    <source>
        <strain evidence="1 2">DSM 105464</strain>
    </source>
</reference>
<protein>
    <submittedName>
        <fullName evidence="1">Uncharacterized protein</fullName>
    </submittedName>
</protein>
<dbReference type="EMBL" id="SEKV01000256">
    <property type="protein sequence ID" value="TFY60383.1"/>
    <property type="molecule type" value="Genomic_DNA"/>
</dbReference>
<dbReference type="AlphaFoldDB" id="A0A4Y9YFA3"/>